<protein>
    <recommendedName>
        <fullName evidence="4 10">4-alpha-glucanotransferase</fullName>
        <ecNumber evidence="3 10">2.4.1.25</ecNumber>
    </recommendedName>
    <alternativeName>
        <fullName evidence="8 10">Amylomaltase</fullName>
    </alternativeName>
    <alternativeName>
        <fullName evidence="9 10">Disproportionating enzyme</fullName>
    </alternativeName>
</protein>
<dbReference type="Proteomes" id="UP000515743">
    <property type="component" value="Chromosome"/>
</dbReference>
<dbReference type="Pfam" id="PF02446">
    <property type="entry name" value="Glyco_hydro_77"/>
    <property type="match status" value="1"/>
</dbReference>
<evidence type="ECO:0000256" key="1">
    <source>
        <dbReference type="ARBA" id="ARBA00000439"/>
    </source>
</evidence>
<dbReference type="Gene3D" id="3.20.20.80">
    <property type="entry name" value="Glycosidases"/>
    <property type="match status" value="1"/>
</dbReference>
<dbReference type="Pfam" id="PF21226">
    <property type="entry name" value="MalQ_N"/>
    <property type="match status" value="1"/>
</dbReference>
<dbReference type="InterPro" id="IPR048458">
    <property type="entry name" value="MalQ_N"/>
</dbReference>
<gene>
    <name evidence="12" type="primary">malQ</name>
    <name evidence="12" type="ORF">H0194_02870</name>
</gene>
<dbReference type="GO" id="GO:0004134">
    <property type="term" value="F:4-alpha-glucanotransferase activity"/>
    <property type="evidence" value="ECO:0007669"/>
    <property type="project" value="UniProtKB-EC"/>
</dbReference>
<dbReference type="PANTHER" id="PTHR32438">
    <property type="entry name" value="4-ALPHA-GLUCANOTRANSFERASE DPE1, CHLOROPLASTIC/AMYLOPLASTIC"/>
    <property type="match status" value="1"/>
</dbReference>
<evidence type="ECO:0000256" key="6">
    <source>
        <dbReference type="ARBA" id="ARBA00022679"/>
    </source>
</evidence>
<dbReference type="PANTHER" id="PTHR32438:SF5">
    <property type="entry name" value="4-ALPHA-GLUCANOTRANSFERASE DPE1, CHLOROPLASTIC_AMYLOPLASTIC"/>
    <property type="match status" value="1"/>
</dbReference>
<evidence type="ECO:0000256" key="4">
    <source>
        <dbReference type="ARBA" id="ARBA00020295"/>
    </source>
</evidence>
<evidence type="ECO:0000256" key="3">
    <source>
        <dbReference type="ARBA" id="ARBA00012560"/>
    </source>
</evidence>
<dbReference type="EMBL" id="CP059404">
    <property type="protein sequence ID" value="QNE89987.1"/>
    <property type="molecule type" value="Genomic_DNA"/>
</dbReference>
<evidence type="ECO:0000313" key="13">
    <source>
        <dbReference type="Proteomes" id="UP000515743"/>
    </source>
</evidence>
<comment type="similarity">
    <text evidence="2 10">Belongs to the disproportionating enzyme family.</text>
</comment>
<evidence type="ECO:0000256" key="9">
    <source>
        <dbReference type="ARBA" id="ARBA00031501"/>
    </source>
</evidence>
<evidence type="ECO:0000256" key="2">
    <source>
        <dbReference type="ARBA" id="ARBA00005684"/>
    </source>
</evidence>
<dbReference type="KEGG" id="cik:H0194_02870"/>
<feature type="domain" description="MalQ N-terminal beta-sandwich" evidence="11">
    <location>
        <begin position="71"/>
        <end position="159"/>
    </location>
</feature>
<dbReference type="EC" id="2.4.1.25" evidence="3 10"/>
<dbReference type="SUPFAM" id="SSF51445">
    <property type="entry name" value="(Trans)glycosidases"/>
    <property type="match status" value="1"/>
</dbReference>
<comment type="catalytic activity">
    <reaction evidence="1 10">
        <text>Transfers a segment of a (1-&gt;4)-alpha-D-glucan to a new position in an acceptor, which may be glucose or a (1-&gt;4)-alpha-D-glucan.</text>
        <dbReference type="EC" id="2.4.1.25"/>
    </reaction>
</comment>
<keyword evidence="7 10" id="KW-0119">Carbohydrate metabolism</keyword>
<accession>A0A7G7CQX1</accession>
<dbReference type="InterPro" id="IPR003385">
    <property type="entry name" value="Glyco_hydro_77"/>
</dbReference>
<proteinExistence type="inferred from homology"/>
<reference evidence="12 13" key="1">
    <citation type="submission" date="2020-07" db="EMBL/GenBank/DDBJ databases">
        <title>Complete genome and description of Corynebacterium incognita strain Marseille-Q3630 sp. nov.</title>
        <authorList>
            <person name="Boxberger M."/>
        </authorList>
    </citation>
    <scope>NUCLEOTIDE SEQUENCE [LARGE SCALE GENOMIC DNA]</scope>
    <source>
        <strain evidence="12 13">Marseille-Q3630</strain>
    </source>
</reference>
<evidence type="ECO:0000256" key="7">
    <source>
        <dbReference type="ARBA" id="ARBA00023277"/>
    </source>
</evidence>
<dbReference type="RefSeq" id="WP_185176361.1">
    <property type="nucleotide sequence ID" value="NZ_CP059404.1"/>
</dbReference>
<dbReference type="InterPro" id="IPR017853">
    <property type="entry name" value="GH"/>
</dbReference>
<dbReference type="AlphaFoldDB" id="A0A7G7CQX1"/>
<dbReference type="NCBIfam" id="TIGR00217">
    <property type="entry name" value="malQ"/>
    <property type="match status" value="1"/>
</dbReference>
<evidence type="ECO:0000256" key="10">
    <source>
        <dbReference type="RuleBase" id="RU361207"/>
    </source>
</evidence>
<dbReference type="GO" id="GO:0005975">
    <property type="term" value="P:carbohydrate metabolic process"/>
    <property type="evidence" value="ECO:0007669"/>
    <property type="project" value="InterPro"/>
</dbReference>
<keyword evidence="6 10" id="KW-0808">Transferase</keyword>
<keyword evidence="13" id="KW-1185">Reference proteome</keyword>
<evidence type="ECO:0000256" key="5">
    <source>
        <dbReference type="ARBA" id="ARBA00022676"/>
    </source>
</evidence>
<organism evidence="12 13">
    <name type="scientific">Corynebacterium incognita</name>
    <dbReference type="NCBI Taxonomy" id="2754725"/>
    <lineage>
        <taxon>Bacteria</taxon>
        <taxon>Bacillati</taxon>
        <taxon>Actinomycetota</taxon>
        <taxon>Actinomycetes</taxon>
        <taxon>Mycobacteriales</taxon>
        <taxon>Corynebacteriaceae</taxon>
        <taxon>Corynebacterium</taxon>
    </lineage>
</organism>
<evidence type="ECO:0000313" key="12">
    <source>
        <dbReference type="EMBL" id="QNE89987.1"/>
    </source>
</evidence>
<evidence type="ECO:0000256" key="8">
    <source>
        <dbReference type="ARBA" id="ARBA00031423"/>
    </source>
</evidence>
<sequence length="703" mass="77366">MSIRSLLEELSARNGVSTSYRTQAGELLTVSDDTLIYTLRALGVDIDVEPNEDELTFALYKDYVDRASRPLPPAVVSVEGREAGFVVHVPAGSPAEVRIVLESGEEREVYQDDNHSPDVEVDGQMWGEASFHIPGDLPLGYHRLVLEEPAAECALIITPARLSTSDEWLASPQAGVMAQLYSVRSRHSWGMGDFADLGLLAETLHREAGASFLLINPLHAAEPVPPVEESPYLPTSRRFINPLYLNVESVPELERLDAAARADVAELSEELRVLNTSAEAIDRNPIYALKLQVLHAMFTARDTAGDREFAFRNYCRSQGKALVDFARWCAREELKTYAGKRHALEPTEEELSEFYMWLQFLCHEQLAAAQQRARQAGMPIGIITDLAVGVHPGGADAEIMADYLAPQCSVGAPPDEYNQQGQDWSQPPLHPILLAEAAYEPWREMLGTILDGSGGLRIDHVLGLFRLYWIPRMSAPDKGTYVAYDFEAMLGIALLEAQRHGAVLIGEDLGTLEPWVQDVLASRGVLGTSILWFEQGDDGNPMPQNGYRPLALSSVGTHDLPPTAAYLRGDHITLRERLGVLAQDPESENAEDLQWQAGVLRRVAEAGYLPEADYAAMAREERGSLTDLMSALHAFIAGTPSALTCTSLVDLVGDVRAQNQPGTTHDMYPNWCMPLCDGDGRPVLIEELADQPLFRPVADASRR</sequence>
<keyword evidence="5 10" id="KW-0328">Glycosyltransferase</keyword>
<evidence type="ECO:0000259" key="11">
    <source>
        <dbReference type="Pfam" id="PF21226"/>
    </source>
</evidence>
<name>A0A7G7CQX1_9CORY</name>